<accession>A0A0F4Z3B7</accession>
<sequence>MYLLHTTYYYMLWLMGLAWSSGGDSEDEKPTQRVCALRHRSTMPCIWELLYSCYCTCCCYHMVDVGLSGLKLLYCGPYGVADAKLSWSLWRTVLWTILFYYSFIPVLCGCVSVYLLIALFMYFSPARCRSFCSLSSTTYDSNFEQIHLILHEFPSALILWNPQHDGLVKQDNLLEKDVLLLFINDFIVFSGIAATCMMTVSQEKCPTTPEYIQDDPCPSPAFWSCQMMDDAMWLSSRLAARRAWRLRMAGRALSRRTVDQRSAGRPQLILIGQAAGWSAVQTVVAIEAAVSQFQEDKERN</sequence>
<keyword evidence="1" id="KW-0472">Membrane</keyword>
<protein>
    <submittedName>
        <fullName evidence="3">Uncharacterized protein</fullName>
    </submittedName>
</protein>
<dbReference type="RefSeq" id="XP_013331442.1">
    <property type="nucleotide sequence ID" value="XM_013475988.1"/>
</dbReference>
<dbReference type="EMBL" id="LASV01000047">
    <property type="protein sequence ID" value="KKA24830.1"/>
    <property type="molecule type" value="Genomic_DNA"/>
</dbReference>
<gene>
    <name evidence="3" type="ORF">T310_1134</name>
</gene>
<proteinExistence type="predicted"/>
<evidence type="ECO:0000313" key="4">
    <source>
        <dbReference type="Proteomes" id="UP000053958"/>
    </source>
</evidence>
<organism evidence="3 4">
    <name type="scientific">Rasamsonia emersonii (strain ATCC 16479 / CBS 393.64 / IMI 116815)</name>
    <dbReference type="NCBI Taxonomy" id="1408163"/>
    <lineage>
        <taxon>Eukaryota</taxon>
        <taxon>Fungi</taxon>
        <taxon>Dikarya</taxon>
        <taxon>Ascomycota</taxon>
        <taxon>Pezizomycotina</taxon>
        <taxon>Eurotiomycetes</taxon>
        <taxon>Eurotiomycetidae</taxon>
        <taxon>Eurotiales</taxon>
        <taxon>Trichocomaceae</taxon>
        <taxon>Rasamsonia</taxon>
    </lineage>
</organism>
<dbReference type="GeneID" id="25313485"/>
<keyword evidence="4" id="KW-1185">Reference proteome</keyword>
<evidence type="ECO:0000256" key="1">
    <source>
        <dbReference type="SAM" id="Phobius"/>
    </source>
</evidence>
<feature type="chain" id="PRO_5002482335" evidence="2">
    <location>
        <begin position="26"/>
        <end position="300"/>
    </location>
</feature>
<name>A0A0F4Z3B7_RASE3</name>
<keyword evidence="1" id="KW-1133">Transmembrane helix</keyword>
<keyword evidence="2" id="KW-0732">Signal</keyword>
<dbReference type="Proteomes" id="UP000053958">
    <property type="component" value="Unassembled WGS sequence"/>
</dbReference>
<evidence type="ECO:0000313" key="3">
    <source>
        <dbReference type="EMBL" id="KKA24830.1"/>
    </source>
</evidence>
<keyword evidence="1" id="KW-0812">Transmembrane</keyword>
<dbReference type="AlphaFoldDB" id="A0A0F4Z3B7"/>
<reference evidence="3 4" key="1">
    <citation type="submission" date="2015-04" db="EMBL/GenBank/DDBJ databases">
        <authorList>
            <person name="Heijne W.H."/>
            <person name="Fedorova N.D."/>
            <person name="Nierman W.C."/>
            <person name="Vollebregt A.W."/>
            <person name="Zhao Z."/>
            <person name="Wu L."/>
            <person name="Kumar M."/>
            <person name="Stam H."/>
            <person name="van den Berg M.A."/>
            <person name="Pel H.J."/>
        </authorList>
    </citation>
    <scope>NUCLEOTIDE SEQUENCE [LARGE SCALE GENOMIC DNA]</scope>
    <source>
        <strain evidence="3 4">CBS 393.64</strain>
    </source>
</reference>
<feature type="transmembrane region" description="Helical" evidence="1">
    <location>
        <begin position="98"/>
        <end position="123"/>
    </location>
</feature>
<evidence type="ECO:0000256" key="2">
    <source>
        <dbReference type="SAM" id="SignalP"/>
    </source>
</evidence>
<feature type="signal peptide" evidence="2">
    <location>
        <begin position="1"/>
        <end position="25"/>
    </location>
</feature>
<comment type="caution">
    <text evidence="3">The sequence shown here is derived from an EMBL/GenBank/DDBJ whole genome shotgun (WGS) entry which is preliminary data.</text>
</comment>